<evidence type="ECO:0000313" key="1">
    <source>
        <dbReference type="EMBL" id="WOX56027.1"/>
    </source>
</evidence>
<organism evidence="1 2">
    <name type="scientific">Methanoculleus palmolei</name>
    <dbReference type="NCBI Taxonomy" id="72612"/>
    <lineage>
        <taxon>Archaea</taxon>
        <taxon>Methanobacteriati</taxon>
        <taxon>Methanobacteriota</taxon>
        <taxon>Stenosarchaea group</taxon>
        <taxon>Methanomicrobia</taxon>
        <taxon>Methanomicrobiales</taxon>
        <taxon>Methanomicrobiaceae</taxon>
        <taxon>Methanoculleus</taxon>
    </lineage>
</organism>
<gene>
    <name evidence="1" type="ORF">R6Y95_01505</name>
</gene>
<dbReference type="EMBL" id="CP137641">
    <property type="protein sequence ID" value="WOX56027.1"/>
    <property type="molecule type" value="Genomic_DNA"/>
</dbReference>
<protein>
    <recommendedName>
        <fullName evidence="3">PIN domain-containing protein</fullName>
    </recommendedName>
</protein>
<evidence type="ECO:0008006" key="3">
    <source>
        <dbReference type="Google" id="ProtNLM"/>
    </source>
</evidence>
<proteinExistence type="predicted"/>
<evidence type="ECO:0000313" key="2">
    <source>
        <dbReference type="Proteomes" id="UP001626603"/>
    </source>
</evidence>
<keyword evidence="2" id="KW-1185">Reference proteome</keyword>
<reference evidence="1 2" key="1">
    <citation type="submission" date="2023-10" db="EMBL/GenBank/DDBJ databases">
        <title>The complete genome sequence of Methanoculleus palmolei DSM 4273.</title>
        <authorList>
            <person name="Lai S.-J."/>
            <person name="You Y.-T."/>
            <person name="Chen S.-C."/>
        </authorList>
    </citation>
    <scope>NUCLEOTIDE SEQUENCE [LARGE SCALE GENOMIC DNA]</scope>
    <source>
        <strain evidence="1 2">DSM 4273</strain>
    </source>
</reference>
<dbReference type="Proteomes" id="UP001626603">
    <property type="component" value="Chromosome"/>
</dbReference>
<accession>A0ABD8AAG6</accession>
<dbReference type="AlphaFoldDB" id="A0ABD8AAG6"/>
<sequence length="70" mass="8337">MSTNYDDSRMIGQKTDKVHLAYAMSQECDVFLTHDVGLTRYRIPKELEEAKFFKPETMTPEVFSDRYLRR</sequence>
<name>A0ABD8AAG6_9EURY</name>